<dbReference type="SUPFAM" id="SSF53335">
    <property type="entry name" value="S-adenosyl-L-methionine-dependent methyltransferases"/>
    <property type="match status" value="1"/>
</dbReference>
<sequence>MPSDIQSRRIASEIRVFAGQEKLHLSNPAADWRNIEGLLKPLQHQFGVQLVHEIYATVIHEALERVGPAPVYSIGCGAGAEEIEVLRAADRLGFAPFTIIGLELSPISVERAGAAAAAAGYADRFVPRVHDLNAGLPALAPAAAIMAHHVLHHIVELELLYAHLAEGLHPQGSFVSCDMMGRNGHMRWPEVLPAVRALWQHLPERFRHDHVWHRPMPHFQDWDCAIEGFEGVRAQEVLPLLAERFVPARLVTRGAVMEVFTSDRVGPGLDPFTCEDDRVFLGALAEWERGLLARRETTPTEFVGEFRRRDSGFVPPAEIAEAMRLALRPPEEVFPAVPVPDLALPWPVQPGAAPLPLPVGELSASEVQASGALEDGWLILDDGAVWAIVEEQGLDLRFTGPVAALRFEFWHNQPQEREQAITVLLDGQPVACTGVMPSGELSFLDVQHPAGGSSSWPLRLRCATWRRPDQDGGEDRRPLSYSLFRLHAKPMPEAAQSHGAQSHGTQSQGARLPLWRRALRRLLNLS</sequence>
<evidence type="ECO:0008006" key="3">
    <source>
        <dbReference type="Google" id="ProtNLM"/>
    </source>
</evidence>
<gene>
    <name evidence="1" type="ORF">EOD42_07295</name>
</gene>
<comment type="caution">
    <text evidence="1">The sequence shown here is derived from an EMBL/GenBank/DDBJ whole genome shotgun (WGS) entry which is preliminary data.</text>
</comment>
<protein>
    <recommendedName>
        <fullName evidence="3">Class I SAM-dependent methyltransferase</fullName>
    </recommendedName>
</protein>
<dbReference type="RefSeq" id="WP_127786848.1">
    <property type="nucleotide sequence ID" value="NZ_SACL01000002.1"/>
</dbReference>
<evidence type="ECO:0000313" key="1">
    <source>
        <dbReference type="EMBL" id="RVT97620.1"/>
    </source>
</evidence>
<proteinExistence type="predicted"/>
<dbReference type="Gene3D" id="3.40.50.150">
    <property type="entry name" value="Vaccinia Virus protein VP39"/>
    <property type="match status" value="1"/>
</dbReference>
<name>A0A437MIZ3_9PROT</name>
<keyword evidence="2" id="KW-1185">Reference proteome</keyword>
<dbReference type="InterPro" id="IPR029063">
    <property type="entry name" value="SAM-dependent_MTases_sf"/>
</dbReference>
<organism evidence="1 2">
    <name type="scientific">Rhodovarius crocodyli</name>
    <dbReference type="NCBI Taxonomy" id="1979269"/>
    <lineage>
        <taxon>Bacteria</taxon>
        <taxon>Pseudomonadati</taxon>
        <taxon>Pseudomonadota</taxon>
        <taxon>Alphaproteobacteria</taxon>
        <taxon>Acetobacterales</taxon>
        <taxon>Roseomonadaceae</taxon>
        <taxon>Rhodovarius</taxon>
    </lineage>
</organism>
<dbReference type="EMBL" id="SACL01000002">
    <property type="protein sequence ID" value="RVT97620.1"/>
    <property type="molecule type" value="Genomic_DNA"/>
</dbReference>
<accession>A0A437MIZ3</accession>
<dbReference type="OrthoDB" id="582295at2"/>
<reference evidence="1 2" key="1">
    <citation type="submission" date="2019-01" db="EMBL/GenBank/DDBJ databases">
        <authorList>
            <person name="Chen W.-M."/>
        </authorList>
    </citation>
    <scope>NUCLEOTIDE SEQUENCE [LARGE SCALE GENOMIC DNA]</scope>
    <source>
        <strain evidence="1 2">CCP-6</strain>
    </source>
</reference>
<evidence type="ECO:0000313" key="2">
    <source>
        <dbReference type="Proteomes" id="UP000282957"/>
    </source>
</evidence>
<dbReference type="Proteomes" id="UP000282957">
    <property type="component" value="Unassembled WGS sequence"/>
</dbReference>
<dbReference type="AlphaFoldDB" id="A0A437MIZ3"/>